<dbReference type="InterPro" id="IPR029058">
    <property type="entry name" value="AB_hydrolase_fold"/>
</dbReference>
<evidence type="ECO:0000313" key="8">
    <source>
        <dbReference type="Proteomes" id="UP000215335"/>
    </source>
</evidence>
<dbReference type="InterPro" id="IPR019826">
    <property type="entry name" value="Carboxylesterase_B_AS"/>
</dbReference>
<accession>A0A232ET76</accession>
<keyword evidence="4" id="KW-1015">Disulfide bond</keyword>
<dbReference type="EMBL" id="NNAY01002318">
    <property type="protein sequence ID" value="OXU21558.1"/>
    <property type="molecule type" value="Genomic_DNA"/>
</dbReference>
<dbReference type="Proteomes" id="UP000215335">
    <property type="component" value="Unassembled WGS sequence"/>
</dbReference>
<dbReference type="OrthoDB" id="6846267at2759"/>
<evidence type="ECO:0000256" key="2">
    <source>
        <dbReference type="ARBA" id="ARBA00022487"/>
    </source>
</evidence>
<dbReference type="Pfam" id="PF00135">
    <property type="entry name" value="COesterase"/>
    <property type="match status" value="3"/>
</dbReference>
<evidence type="ECO:0000256" key="5">
    <source>
        <dbReference type="ARBA" id="ARBA00023180"/>
    </source>
</evidence>
<dbReference type="Gene3D" id="3.40.50.1820">
    <property type="entry name" value="alpha/beta hydrolase"/>
    <property type="match status" value="3"/>
</dbReference>
<evidence type="ECO:0000256" key="4">
    <source>
        <dbReference type="ARBA" id="ARBA00023157"/>
    </source>
</evidence>
<feature type="domain" description="Carboxylesterase type B" evidence="6">
    <location>
        <begin position="1094"/>
        <end position="1613"/>
    </location>
</feature>
<comment type="similarity">
    <text evidence="1">Belongs to the type-B carboxylesterase/lipase family.</text>
</comment>
<dbReference type="SUPFAM" id="SSF53474">
    <property type="entry name" value="alpha/beta-Hydrolases"/>
    <property type="match status" value="3"/>
</dbReference>
<evidence type="ECO:0000256" key="1">
    <source>
        <dbReference type="ARBA" id="ARBA00005964"/>
    </source>
</evidence>
<reference evidence="7 8" key="1">
    <citation type="journal article" date="2017" name="Curr. Biol.">
        <title>The Evolution of Venom by Co-option of Single-Copy Genes.</title>
        <authorList>
            <person name="Martinson E.O."/>
            <person name="Mrinalini"/>
            <person name="Kelkar Y.D."/>
            <person name="Chang C.H."/>
            <person name="Werren J.H."/>
        </authorList>
    </citation>
    <scope>NUCLEOTIDE SEQUENCE [LARGE SCALE GENOMIC DNA]</scope>
    <source>
        <strain evidence="7 8">Alberta</strain>
        <tissue evidence="7">Whole body</tissue>
    </source>
</reference>
<keyword evidence="5" id="KW-0325">Glycoprotein</keyword>
<dbReference type="PANTHER" id="PTHR43142">
    <property type="entry name" value="CARBOXYLIC ESTER HYDROLASE"/>
    <property type="match status" value="1"/>
</dbReference>
<feature type="domain" description="Carboxylesterase type B" evidence="6">
    <location>
        <begin position="45"/>
        <end position="563"/>
    </location>
</feature>
<gene>
    <name evidence="7" type="ORF">TSAR_014266</name>
</gene>
<feature type="domain" description="Carboxylesterase type B" evidence="6">
    <location>
        <begin position="586"/>
        <end position="1089"/>
    </location>
</feature>
<keyword evidence="3" id="KW-0378">Hydrolase</keyword>
<dbReference type="InterPro" id="IPR002018">
    <property type="entry name" value="CarbesteraseB"/>
</dbReference>
<dbReference type="PROSITE" id="PS00941">
    <property type="entry name" value="CARBOXYLESTERASE_B_2"/>
    <property type="match status" value="2"/>
</dbReference>
<evidence type="ECO:0000259" key="6">
    <source>
        <dbReference type="Pfam" id="PF00135"/>
    </source>
</evidence>
<name>A0A232ET76_9HYME</name>
<keyword evidence="2" id="KW-0719">Serine esterase</keyword>
<dbReference type="PANTHER" id="PTHR43142:SF1">
    <property type="entry name" value="CARBOXYLIC ESTER HYDROLASE"/>
    <property type="match status" value="1"/>
</dbReference>
<dbReference type="GO" id="GO:0052689">
    <property type="term" value="F:carboxylic ester hydrolase activity"/>
    <property type="evidence" value="ECO:0007669"/>
    <property type="project" value="UniProtKB-KW"/>
</dbReference>
<evidence type="ECO:0000256" key="3">
    <source>
        <dbReference type="ARBA" id="ARBA00022801"/>
    </source>
</evidence>
<dbReference type="STRING" id="543379.A0A232ET76"/>
<keyword evidence="8" id="KW-1185">Reference proteome</keyword>
<dbReference type="InterPro" id="IPR019819">
    <property type="entry name" value="Carboxylesterase_B_CS"/>
</dbReference>
<dbReference type="PROSITE" id="PS00122">
    <property type="entry name" value="CARBOXYLESTERASE_B_1"/>
    <property type="match status" value="3"/>
</dbReference>
<protein>
    <recommendedName>
        <fullName evidence="6">Carboxylesterase type B domain-containing protein</fullName>
    </recommendedName>
</protein>
<comment type="caution">
    <text evidence="7">The sequence shown here is derived from an EMBL/GenBank/DDBJ whole genome shotgun (WGS) entry which is preliminary data.</text>
</comment>
<evidence type="ECO:0000313" key="7">
    <source>
        <dbReference type="EMBL" id="OXU21558.1"/>
    </source>
</evidence>
<sequence>MATKLIRPFDRTAIHQTFKIHKLDSFFIVALYALLSAVSCENTDKPYVTTPLGRINGYYKTSYEGRQYAVYESIPYALPPIGDLRFEPPVPVPVWSEPINALGLPKPCAQYKPGAEKSVIGVEDCLYMNIYTPAKNESQSLPVIFWIHGGGFQYGTSSNYRGKFLVDRDLILVTFNYRVGPFGFLSTGDNVVPGNMGLKDQSLALRWVSENIRYFGGDPKRITLTGVSAGGASVHHHYLSPLSAGLFQNGISFSGTTLARWAFTPDTSNTTKTLARALKCPVSGSLETIQCLKRVPAKSITQTVANLLADLYFSYVMFPPVAEKIDDGYFINDSPRNIIEQGRASDVPWIAGVVSEEGLYITAGFALKEDMVKHTDKNWETIAPYMLHFVNNVPDDKHAKLANLAKVHYFGKKHFSTDREAVKTLTHLSGDDQIVTGAIRAAKLQAKVHKSPVRFYYYSYRAAQSYSDHISNTTENLGVSHDDDIYIVLENDFIDPTTTASDRDMLQDMLDFWQSVASTGTPNLGTQWPRLNASSSNFEYMHIAGPGNFTMKTNNNLGEIQFWEQFEFALHNFLISPKTCNLNIDEPHVTTPLGRINGYRKIAYEGRQYVAYESIPYALPPIGDLRFEPPVPVPAWTKPIDALGLPKPCSKYEPPPEESSTGVEDCLYINIYTPAKDEKESLPVVFYIHGGGFQYGTSSDYREKYLMDRNLILVTFNYRVGPLGFLSTGDDVVSGNMGLKDQSLALRWVSENIRYFGGDPKRITLAGDSAGGASVHYHYLSPLSRGLFQNGISFSGTALARWAFTPDTSNTTKILAKALKCPINNSLATIQCLRKVPATDITRAVKNMLSDLYFSYVLFPPVAEKIDDDYFINDTPKSIIEQGRALDLPWIIGVVSEEGLYITAGFALKDDMLKHTDKNWETIAPYMLHFVNNIPEDQHAKFAKLAKVHYFSNKNFSTSRNLVKTLTHMTGDDQIVTGAIRAAKLQARVNKSPVRFYYYSYRAAQSFSDGLSNTTENLGVCHDDDVFIVMENDYVDPTTTANDRAILRDMLDLWESVAKTGIPDLGTQWPQLNASSRNFEYMHIAVSSKNVINPQVTTLSGKINEYYKTSYEGRQYAAYEGIPYALPPTGDLRFEPPVPVPAWSEAINAHALPKYCSQTNQKTESGSTGVEDCLYINIYTPIKNETKLLPVIFYIHGGGFQQGSSSNWGEQFIIDRDLIFVTINYRVGVFGFLSTGDNVVPGNMGLKDQSLALRWVSENIRYFGGDPKRITLAGDSAGGASVHHHYLSPLSAGLFQNGISFSGTALGRWAFVSDTSNITRALAKALKCPVSGSLETIQCLKNTSVTNILKKVENLSPNLHRSYAIFSPVTEKIDNNYFINDTPANIIEQGRASDVPWITGIVSEDGLLMTAPFALNEDMLERTDKNWEFVAPNMLYFENHVPEDKYVELAKSAKAHYFGNEHFGTNRNSVKNLTHMIGDTLFITGAIRAAKLQARVNKSPVRFYYYTYRAAQSFSDELSNTTENLGVCHVDDVLLVLDGNHNHIDPTTTASDRAMQQNMLDFWESLASTGSPDLGTQWPRLNASSSDFEYMNIAGPGNFKMKTNNNLGEIHFWDQIGL</sequence>
<proteinExistence type="inferred from homology"/>
<organism evidence="7 8">
    <name type="scientific">Trichomalopsis sarcophagae</name>
    <dbReference type="NCBI Taxonomy" id="543379"/>
    <lineage>
        <taxon>Eukaryota</taxon>
        <taxon>Metazoa</taxon>
        <taxon>Ecdysozoa</taxon>
        <taxon>Arthropoda</taxon>
        <taxon>Hexapoda</taxon>
        <taxon>Insecta</taxon>
        <taxon>Pterygota</taxon>
        <taxon>Neoptera</taxon>
        <taxon>Endopterygota</taxon>
        <taxon>Hymenoptera</taxon>
        <taxon>Apocrita</taxon>
        <taxon>Proctotrupomorpha</taxon>
        <taxon>Chalcidoidea</taxon>
        <taxon>Pteromalidae</taxon>
        <taxon>Pteromalinae</taxon>
        <taxon>Trichomalopsis</taxon>
    </lineage>
</organism>